<dbReference type="OrthoDB" id="9781225at2"/>
<dbReference type="GO" id="GO:0008168">
    <property type="term" value="F:methyltransferase activity"/>
    <property type="evidence" value="ECO:0007669"/>
    <property type="project" value="UniProtKB-KW"/>
</dbReference>
<accession>A0A5R8Y513</accession>
<dbReference type="RefSeq" id="WP_138151558.1">
    <property type="nucleotide sequence ID" value="NZ_VANU01000001.1"/>
</dbReference>
<dbReference type="CDD" id="cd02440">
    <property type="entry name" value="AdoMet_MTases"/>
    <property type="match status" value="1"/>
</dbReference>
<keyword evidence="2" id="KW-1185">Reference proteome</keyword>
<dbReference type="Gene3D" id="3.40.50.150">
    <property type="entry name" value="Vaccinia Virus protein VP39"/>
    <property type="match status" value="1"/>
</dbReference>
<dbReference type="EMBL" id="VANU01000001">
    <property type="protein sequence ID" value="TLP41156.1"/>
    <property type="molecule type" value="Genomic_DNA"/>
</dbReference>
<name>A0A5R8Y513_9BACT</name>
<dbReference type="GO" id="GO:0032259">
    <property type="term" value="P:methylation"/>
    <property type="evidence" value="ECO:0007669"/>
    <property type="project" value="UniProtKB-KW"/>
</dbReference>
<dbReference type="InterPro" id="IPR029063">
    <property type="entry name" value="SAM-dependent_MTases_sf"/>
</dbReference>
<dbReference type="Proteomes" id="UP000308901">
    <property type="component" value="Unassembled WGS sequence"/>
</dbReference>
<evidence type="ECO:0000313" key="1">
    <source>
        <dbReference type="EMBL" id="TLP41156.1"/>
    </source>
</evidence>
<gene>
    <name evidence="1" type="ORF">FDK22_03795</name>
</gene>
<keyword evidence="1" id="KW-0808">Transferase</keyword>
<keyword evidence="1" id="KW-0489">Methyltransferase</keyword>
<dbReference type="Pfam" id="PF13489">
    <property type="entry name" value="Methyltransf_23"/>
    <property type="match status" value="1"/>
</dbReference>
<dbReference type="AlphaFoldDB" id="A0A5R8Y513"/>
<comment type="caution">
    <text evidence="1">The sequence shown here is derived from an EMBL/GenBank/DDBJ whole genome shotgun (WGS) entry which is preliminary data.</text>
</comment>
<dbReference type="Gene3D" id="2.20.25.110">
    <property type="entry name" value="S-adenosyl-L-methionine-dependent methyltransferases"/>
    <property type="match status" value="1"/>
</dbReference>
<dbReference type="SUPFAM" id="SSF53335">
    <property type="entry name" value="S-adenosyl-L-methionine-dependent methyltransferases"/>
    <property type="match status" value="1"/>
</dbReference>
<evidence type="ECO:0000313" key="2">
    <source>
        <dbReference type="Proteomes" id="UP000308901"/>
    </source>
</evidence>
<dbReference type="PANTHER" id="PTHR43861">
    <property type="entry name" value="TRANS-ACONITATE 2-METHYLTRANSFERASE-RELATED"/>
    <property type="match status" value="1"/>
</dbReference>
<dbReference type="PANTHER" id="PTHR43861:SF6">
    <property type="entry name" value="METHYLTRANSFERASE TYPE 11"/>
    <property type="match status" value="1"/>
</dbReference>
<organism evidence="1 2">
    <name type="scientific">Arcobacter arenosus</name>
    <dbReference type="NCBI Taxonomy" id="2576037"/>
    <lineage>
        <taxon>Bacteria</taxon>
        <taxon>Pseudomonadati</taxon>
        <taxon>Campylobacterota</taxon>
        <taxon>Epsilonproteobacteria</taxon>
        <taxon>Campylobacterales</taxon>
        <taxon>Arcobacteraceae</taxon>
        <taxon>Arcobacter</taxon>
    </lineage>
</organism>
<proteinExistence type="predicted"/>
<sequence length="232" mass="26992">MGLDLYAKIEPYLDFDEEVYNLHNEFMSHVMEKELDNILDIGCGQGYFLQNLALNNKKAFGIDLSQSQIDFCKEKGIENTSCLALEDVKEKYDCATAIFDVINYIPKNELKKFFMDTSKVLNDNAYFIFDVNSLFGFDEVAQGCITIDRKDKFIAIDAIYEDRKLITSLTLFSKDENGKYQKEKDKITQYYHDKKSLTELLKKAGFEVEEIKEFNLHGFDEADKLIYICRKI</sequence>
<reference evidence="1 2" key="1">
    <citation type="submission" date="2019-05" db="EMBL/GenBank/DDBJ databases">
        <title>Arcobacter sp. nov., isolated from sea sediment.</title>
        <authorList>
            <person name="Kim W."/>
        </authorList>
    </citation>
    <scope>NUCLEOTIDE SEQUENCE [LARGE SCALE GENOMIC DNA]</scope>
    <source>
        <strain evidence="1 2">CAU 1517</strain>
    </source>
</reference>
<protein>
    <submittedName>
        <fullName evidence="1">Class I SAM-dependent methyltransferase</fullName>
    </submittedName>
</protein>